<proteinExistence type="evidence at transcript level"/>
<evidence type="ECO:0000256" key="1">
    <source>
        <dbReference type="ARBA" id="ARBA00004606"/>
    </source>
</evidence>
<dbReference type="GO" id="GO:0001540">
    <property type="term" value="F:amyloid-beta binding"/>
    <property type="evidence" value="ECO:0007669"/>
    <property type="project" value="TreeGrafter"/>
</dbReference>
<evidence type="ECO:0000256" key="5">
    <source>
        <dbReference type="ARBA" id="ARBA00022989"/>
    </source>
</evidence>
<protein>
    <recommendedName>
        <fullName evidence="9">Integral membrane protein 2</fullName>
    </recommendedName>
</protein>
<evidence type="ECO:0000313" key="11">
    <source>
        <dbReference type="EMBL" id="ABM55538.1"/>
    </source>
</evidence>
<sequence>MTVITKALGEKKADNLEEPLVDNIVVEPSDEAKKTDLESGGYPVPPPPNQRYIISARVKPYYSLMFILMLVLLVTTSMLGIFGTEYLYEQYRYLVGNEQKSDLYRAWGTVSFNDNPTALSYENKIPARFEKSQENIDQGVFSEILQHFQSSNKEASQEMKDDGDRPNEIKEEFELDLNNDRYEKINVPSGGASRFIHDFYSNYTAIVDEKNQRCFIMPLDRSVILPPKSLYDLLFKMQDGYYSIDTERIRRDMQVVTPAISDLESYGIYIAKECLGFTSYKLEKFVSGVVKRSVSESESSSYQFFVGNKLLEFSIEGVPPSNVVAGPVALP</sequence>
<name>A2I3W9_MACHI</name>
<evidence type="ECO:0000256" key="8">
    <source>
        <dbReference type="ARBA" id="ARBA00023180"/>
    </source>
</evidence>
<comment type="subcellular location">
    <subcellularLocation>
        <location evidence="1 9">Membrane</location>
        <topology evidence="1 9">Single-pass type II membrane protein</topology>
    </subcellularLocation>
</comment>
<feature type="transmembrane region" description="Helical" evidence="9">
    <location>
        <begin position="61"/>
        <end position="82"/>
    </location>
</feature>
<keyword evidence="4 9" id="KW-0735">Signal-anchor</keyword>
<dbReference type="GO" id="GO:0005794">
    <property type="term" value="C:Golgi apparatus"/>
    <property type="evidence" value="ECO:0007669"/>
    <property type="project" value="TreeGrafter"/>
</dbReference>
<dbReference type="GO" id="GO:0005886">
    <property type="term" value="C:plasma membrane"/>
    <property type="evidence" value="ECO:0007669"/>
    <property type="project" value="UniProtKB-UniRule"/>
</dbReference>
<dbReference type="Pfam" id="PF04089">
    <property type="entry name" value="BRICHOS"/>
    <property type="match status" value="1"/>
</dbReference>
<dbReference type="SMART" id="SM01039">
    <property type="entry name" value="BRICHOS"/>
    <property type="match status" value="1"/>
</dbReference>
<organism evidence="11">
    <name type="scientific">Maconellicoccus hirsutus</name>
    <name type="common">Pink hibiscus mealybug</name>
    <dbReference type="NCBI Taxonomy" id="177089"/>
    <lineage>
        <taxon>Eukaryota</taxon>
        <taxon>Metazoa</taxon>
        <taxon>Ecdysozoa</taxon>
        <taxon>Arthropoda</taxon>
        <taxon>Hexapoda</taxon>
        <taxon>Insecta</taxon>
        <taxon>Pterygota</taxon>
        <taxon>Neoptera</taxon>
        <taxon>Paraneoptera</taxon>
        <taxon>Hemiptera</taxon>
        <taxon>Sternorrhyncha</taxon>
        <taxon>Coccoidea</taxon>
        <taxon>Pseudococcidae</taxon>
        <taxon>Maconellicoccus</taxon>
    </lineage>
</organism>
<feature type="domain" description="BRICHOS" evidence="10">
    <location>
        <begin position="187"/>
        <end position="282"/>
    </location>
</feature>
<dbReference type="AlphaFoldDB" id="A2I3W9"/>
<evidence type="ECO:0000256" key="2">
    <source>
        <dbReference type="ARBA" id="ARBA00006794"/>
    </source>
</evidence>
<evidence type="ECO:0000256" key="4">
    <source>
        <dbReference type="ARBA" id="ARBA00022968"/>
    </source>
</evidence>
<evidence type="ECO:0000256" key="6">
    <source>
        <dbReference type="ARBA" id="ARBA00023136"/>
    </source>
</evidence>
<comment type="similarity">
    <text evidence="2 9">Belongs to the ITM2 family.</text>
</comment>
<dbReference type="PANTHER" id="PTHR10962">
    <property type="entry name" value="INTEGRAL TRANSMEMBRANE PROTEIN 2"/>
    <property type="match status" value="1"/>
</dbReference>
<dbReference type="GO" id="GO:0070062">
    <property type="term" value="C:extracellular exosome"/>
    <property type="evidence" value="ECO:0007669"/>
    <property type="project" value="TreeGrafter"/>
</dbReference>
<evidence type="ECO:0000259" key="10">
    <source>
        <dbReference type="PROSITE" id="PS50869"/>
    </source>
</evidence>
<evidence type="ECO:0000256" key="3">
    <source>
        <dbReference type="ARBA" id="ARBA00022692"/>
    </source>
</evidence>
<dbReference type="EMBL" id="EF070472">
    <property type="protein sequence ID" value="ABM55538.1"/>
    <property type="molecule type" value="mRNA"/>
</dbReference>
<dbReference type="PANTHER" id="PTHR10962:SF1">
    <property type="entry name" value="INTEGRAL MEMBRANE PROTEIN 2"/>
    <property type="match status" value="1"/>
</dbReference>
<dbReference type="PROSITE" id="PS50869">
    <property type="entry name" value="BRICHOS"/>
    <property type="match status" value="1"/>
</dbReference>
<keyword evidence="8" id="KW-0325">Glycoprotein</keyword>
<keyword evidence="6 9" id="KW-0472">Membrane</keyword>
<keyword evidence="7" id="KW-1015">Disulfide bond</keyword>
<dbReference type="InterPro" id="IPR007084">
    <property type="entry name" value="BRICHOS_dom"/>
</dbReference>
<accession>A2I3W9</accession>
<reference evidence="11" key="1">
    <citation type="submission" date="2006-10" db="EMBL/GenBank/DDBJ databases">
        <title>Expressed genes of the pink hibiscus mealybug, Maconellicoccus hirsutus.</title>
        <authorList>
            <person name="Hunter W.B."/>
            <person name="Hunnicutt L.E."/>
        </authorList>
    </citation>
    <scope>NUCLEOTIDE SEQUENCE</scope>
</reference>
<dbReference type="InterPro" id="IPR040145">
    <property type="entry name" value="ITM2"/>
</dbReference>
<keyword evidence="5 9" id="KW-1133">Transmembrane helix</keyword>
<keyword evidence="3 9" id="KW-0812">Transmembrane</keyword>
<keyword evidence="9" id="KW-1003">Cell membrane</keyword>
<evidence type="ECO:0000256" key="9">
    <source>
        <dbReference type="RuleBase" id="RU367061"/>
    </source>
</evidence>
<dbReference type="GO" id="GO:0042985">
    <property type="term" value="P:negative regulation of amyloid precursor protein biosynthetic process"/>
    <property type="evidence" value="ECO:0007669"/>
    <property type="project" value="TreeGrafter"/>
</dbReference>
<evidence type="ECO:0000256" key="7">
    <source>
        <dbReference type="ARBA" id="ARBA00023157"/>
    </source>
</evidence>